<sequence>MVWTLAAFAIGLFAGVLLSDARTPHTRHIPLLSGFALGMSLMLILVFMTPADPSIGFVFLFGSIISSALYTAWIWSRIFPEIGLSFGQILGQEFAHPSYVRQQYAAKLYEDDLARADTDSTQR</sequence>
<keyword evidence="1" id="KW-0812">Transmembrane</keyword>
<dbReference type="RefSeq" id="WP_141990364.1">
    <property type="nucleotide sequence ID" value="NZ_VFRA01000001.1"/>
</dbReference>
<dbReference type="EMBL" id="VFRA01000001">
    <property type="protein sequence ID" value="TQO19944.1"/>
    <property type="molecule type" value="Genomic_DNA"/>
</dbReference>
<feature type="transmembrane region" description="Helical" evidence="1">
    <location>
        <begin position="29"/>
        <end position="48"/>
    </location>
</feature>
<dbReference type="AlphaFoldDB" id="A0A8H2PY37"/>
<feature type="transmembrane region" description="Helical" evidence="1">
    <location>
        <begin position="55"/>
        <end position="75"/>
    </location>
</feature>
<protein>
    <submittedName>
        <fullName evidence="2">Uncharacterized protein</fullName>
    </submittedName>
</protein>
<proteinExistence type="predicted"/>
<dbReference type="OrthoDB" id="5118835at2"/>
<name>A0A8H2PY37_9MICO</name>
<keyword evidence="1" id="KW-1133">Transmembrane helix</keyword>
<accession>A0A8H2PY37</accession>
<reference evidence="2 3" key="1">
    <citation type="submission" date="2019-06" db="EMBL/GenBank/DDBJ databases">
        <title>Sequencing the genomes of 1000 actinobacteria strains.</title>
        <authorList>
            <person name="Klenk H.-P."/>
        </authorList>
    </citation>
    <scope>NUCLEOTIDE SEQUENCE [LARGE SCALE GENOMIC DNA]</scope>
    <source>
        <strain evidence="2 3">DSM 21947</strain>
    </source>
</reference>
<comment type="caution">
    <text evidence="2">The sequence shown here is derived from an EMBL/GenBank/DDBJ whole genome shotgun (WGS) entry which is preliminary data.</text>
</comment>
<organism evidence="2 3">
    <name type="scientific">Rhodoglobus vestalii</name>
    <dbReference type="NCBI Taxonomy" id="193384"/>
    <lineage>
        <taxon>Bacteria</taxon>
        <taxon>Bacillati</taxon>
        <taxon>Actinomycetota</taxon>
        <taxon>Actinomycetes</taxon>
        <taxon>Micrococcales</taxon>
        <taxon>Microbacteriaceae</taxon>
        <taxon>Rhodoglobus</taxon>
    </lineage>
</organism>
<keyword evidence="3" id="KW-1185">Reference proteome</keyword>
<keyword evidence="1" id="KW-0472">Membrane</keyword>
<gene>
    <name evidence="2" type="ORF">FB472_1545</name>
</gene>
<dbReference type="Proteomes" id="UP000316560">
    <property type="component" value="Unassembled WGS sequence"/>
</dbReference>
<evidence type="ECO:0000256" key="1">
    <source>
        <dbReference type="SAM" id="Phobius"/>
    </source>
</evidence>
<evidence type="ECO:0000313" key="2">
    <source>
        <dbReference type="EMBL" id="TQO19944.1"/>
    </source>
</evidence>
<evidence type="ECO:0000313" key="3">
    <source>
        <dbReference type="Proteomes" id="UP000316560"/>
    </source>
</evidence>